<sequence>MSGASAGGIKVPDWAKKLCEVLEPKSTTGDLVDGISTGKIKPDDSLYYDLGISPTELASLAWAINASVIDSFGRPGTKRYVTTVELQACKQVIDLMNLVFDRLGA</sequence>
<comment type="caution">
    <text evidence="1">The sequence shown here is derived from an EMBL/GenBank/DDBJ whole genome shotgun (WGS) entry which is preliminary data.</text>
</comment>
<evidence type="ECO:0000313" key="2">
    <source>
        <dbReference type="Proteomes" id="UP000443353"/>
    </source>
</evidence>
<accession>A0A7X3G5T0</accession>
<dbReference type="EMBL" id="WSES01000012">
    <property type="protein sequence ID" value="MVW64221.1"/>
    <property type="molecule type" value="Genomic_DNA"/>
</dbReference>
<proteinExistence type="predicted"/>
<reference evidence="1 2" key="1">
    <citation type="submission" date="2019-12" db="EMBL/GenBank/DDBJ databases">
        <authorList>
            <person name="Li C."/>
            <person name="Zhao J."/>
        </authorList>
    </citation>
    <scope>NUCLEOTIDE SEQUENCE [LARGE SCALE GENOMIC DNA]</scope>
    <source>
        <strain evidence="1 2">NEAU-DD11</strain>
    </source>
</reference>
<dbReference type="Proteomes" id="UP000443353">
    <property type="component" value="Unassembled WGS sequence"/>
</dbReference>
<organism evidence="1 2">
    <name type="scientific">Massilia cellulosiltytica</name>
    <dbReference type="NCBI Taxonomy" id="2683234"/>
    <lineage>
        <taxon>Bacteria</taxon>
        <taxon>Pseudomonadati</taxon>
        <taxon>Pseudomonadota</taxon>
        <taxon>Betaproteobacteria</taxon>
        <taxon>Burkholderiales</taxon>
        <taxon>Oxalobacteraceae</taxon>
        <taxon>Telluria group</taxon>
        <taxon>Massilia</taxon>
    </lineage>
</organism>
<gene>
    <name evidence="1" type="ORF">GPY61_30265</name>
</gene>
<name>A0A7X3G5T0_9BURK</name>
<dbReference type="AlphaFoldDB" id="A0A7X3G5T0"/>
<evidence type="ECO:0000313" key="1">
    <source>
        <dbReference type="EMBL" id="MVW64221.1"/>
    </source>
</evidence>
<protein>
    <submittedName>
        <fullName evidence="1">Uncharacterized protein</fullName>
    </submittedName>
</protein>
<keyword evidence="2" id="KW-1185">Reference proteome</keyword>
<dbReference type="RefSeq" id="WP_160410736.1">
    <property type="nucleotide sequence ID" value="NZ_WSES01000012.1"/>
</dbReference>